<dbReference type="PANTHER" id="PTHR43289">
    <property type="entry name" value="MITOGEN-ACTIVATED PROTEIN KINASE KINASE KINASE 20-RELATED"/>
    <property type="match status" value="1"/>
</dbReference>
<keyword evidence="2 9" id="KW-0723">Serine/threonine-protein kinase</keyword>
<keyword evidence="6" id="KW-0067">ATP-binding</keyword>
<dbReference type="GO" id="GO:0004674">
    <property type="term" value="F:protein serine/threonine kinase activity"/>
    <property type="evidence" value="ECO:0007669"/>
    <property type="project" value="UniProtKB-KW"/>
</dbReference>
<dbReference type="SUPFAM" id="SSF56112">
    <property type="entry name" value="Protein kinase-like (PK-like)"/>
    <property type="match status" value="1"/>
</dbReference>
<evidence type="ECO:0000313" key="10">
    <source>
        <dbReference type="Proteomes" id="UP000001918"/>
    </source>
</evidence>
<proteinExistence type="predicted"/>
<keyword evidence="4" id="KW-0547">Nucleotide-binding</keyword>
<dbReference type="Gene3D" id="3.30.200.20">
    <property type="entry name" value="Phosphorylase Kinase, domain 1"/>
    <property type="match status" value="1"/>
</dbReference>
<dbReference type="KEGG" id="tcu:Tcur_0284"/>
<organism evidence="9 10">
    <name type="scientific">Thermomonospora curvata (strain ATCC 19995 / DSM 43183 / JCM 3096 / KCTC 9072 / NBRC 15933 / NCIMB 10081 / Henssen B9)</name>
    <dbReference type="NCBI Taxonomy" id="471852"/>
    <lineage>
        <taxon>Bacteria</taxon>
        <taxon>Bacillati</taxon>
        <taxon>Actinomycetota</taxon>
        <taxon>Actinomycetes</taxon>
        <taxon>Streptosporangiales</taxon>
        <taxon>Thermomonosporaceae</taxon>
        <taxon>Thermomonospora</taxon>
    </lineage>
</organism>
<sequence>MRAGVLIAARYRLDRRVGAGSAPEVWRATDEMLARRVMVALVPPEHAGDLRYRHRFQQGARAAAALTHPGIVAVCDHGEVADIDGRPVPYLVMEPAEGETLADRLAAGPLPLEEAVRIGARVAEALAAAHAAGVAHGDLRPANVICGPDGAKVLGFGLPRGPGGDEAAPAADVHAFGVLLTELLTGQRALRALRAAHLPPEIAELCSRCRAGDPRRRPPAAEAHAVLAAAGGRAAPPAGVLPAGRRRRFSGGATWTLGLATTVGLTAAAALTSVVLPGADGASGRSPALAGPSSPAATLEPPLFVSPTYATPPQPSSPPPRRKSPSGKPPQTPGPPHNRVEAPPTRRPSREELVHRLSRVREVIVAGRARGEIAPETAAELDHLVTDFQTELAAGRPVRVAERVDLLRTKVGERRRDGKIAKPRAQWLLAAIDAVDPTPYAAPA</sequence>
<dbReference type="RefSeq" id="WP_012850672.1">
    <property type="nucleotide sequence ID" value="NC_013510.1"/>
</dbReference>
<dbReference type="InterPro" id="IPR011009">
    <property type="entry name" value="Kinase-like_dom_sf"/>
</dbReference>
<accession>D1A1G6</accession>
<dbReference type="PANTHER" id="PTHR43289:SF6">
    <property type="entry name" value="SERINE_THREONINE-PROTEIN KINASE NEKL-3"/>
    <property type="match status" value="1"/>
</dbReference>
<dbReference type="AlphaFoldDB" id="D1A1G6"/>
<feature type="compositionally biased region" description="Pro residues" evidence="7">
    <location>
        <begin position="327"/>
        <end position="336"/>
    </location>
</feature>
<evidence type="ECO:0000259" key="8">
    <source>
        <dbReference type="PROSITE" id="PS50011"/>
    </source>
</evidence>
<evidence type="ECO:0000256" key="6">
    <source>
        <dbReference type="ARBA" id="ARBA00022840"/>
    </source>
</evidence>
<dbReference type="Proteomes" id="UP000001918">
    <property type="component" value="Chromosome"/>
</dbReference>
<evidence type="ECO:0000256" key="2">
    <source>
        <dbReference type="ARBA" id="ARBA00022527"/>
    </source>
</evidence>
<evidence type="ECO:0000313" key="9">
    <source>
        <dbReference type="EMBL" id="ACY95888.1"/>
    </source>
</evidence>
<feature type="region of interest" description="Disordered" evidence="7">
    <location>
        <begin position="280"/>
        <end position="352"/>
    </location>
</feature>
<keyword evidence="3" id="KW-0808">Transferase</keyword>
<dbReference type="EC" id="2.7.11.1" evidence="1"/>
<dbReference type="OrthoDB" id="9786339at2"/>
<evidence type="ECO:0000256" key="1">
    <source>
        <dbReference type="ARBA" id="ARBA00012513"/>
    </source>
</evidence>
<dbReference type="Pfam" id="PF00069">
    <property type="entry name" value="Pkinase"/>
    <property type="match status" value="1"/>
</dbReference>
<feature type="compositionally biased region" description="Low complexity" evidence="7">
    <location>
        <begin position="282"/>
        <end position="297"/>
    </location>
</feature>
<reference evidence="9 10" key="1">
    <citation type="journal article" date="2011" name="Stand. Genomic Sci.">
        <title>Complete genome sequence of Thermomonospora curvata type strain (B9).</title>
        <authorList>
            <person name="Chertkov O."/>
            <person name="Sikorski J."/>
            <person name="Nolan M."/>
            <person name="Lapidus A."/>
            <person name="Lucas S."/>
            <person name="Del Rio T.G."/>
            <person name="Tice H."/>
            <person name="Cheng J.F."/>
            <person name="Goodwin L."/>
            <person name="Pitluck S."/>
            <person name="Liolios K."/>
            <person name="Ivanova N."/>
            <person name="Mavromatis K."/>
            <person name="Mikhailova N."/>
            <person name="Ovchinnikova G."/>
            <person name="Pati A."/>
            <person name="Chen A."/>
            <person name="Palaniappan K."/>
            <person name="Djao O.D."/>
            <person name="Land M."/>
            <person name="Hauser L."/>
            <person name="Chang Y.J."/>
            <person name="Jeffries C.D."/>
            <person name="Brettin T."/>
            <person name="Han C."/>
            <person name="Detter J.C."/>
            <person name="Rohde M."/>
            <person name="Goker M."/>
            <person name="Woyke T."/>
            <person name="Bristow J."/>
            <person name="Eisen J.A."/>
            <person name="Markowitz V."/>
            <person name="Hugenholtz P."/>
            <person name="Klenk H.P."/>
            <person name="Kyrpides N.C."/>
        </authorList>
    </citation>
    <scope>NUCLEOTIDE SEQUENCE [LARGE SCALE GENOMIC DNA]</scope>
    <source>
        <strain evidence="10">ATCC 19995 / DSM 43183 / JCM 3096 / KCTC 9072 / NBRC 15933 / NCIMB 10081 / Henssen B9</strain>
    </source>
</reference>
<dbReference type="Gene3D" id="1.10.510.10">
    <property type="entry name" value="Transferase(Phosphotransferase) domain 1"/>
    <property type="match status" value="1"/>
</dbReference>
<feature type="compositionally biased region" description="Pro residues" evidence="7">
    <location>
        <begin position="310"/>
        <end position="319"/>
    </location>
</feature>
<evidence type="ECO:0000256" key="4">
    <source>
        <dbReference type="ARBA" id="ARBA00022741"/>
    </source>
</evidence>
<keyword evidence="10" id="KW-1185">Reference proteome</keyword>
<dbReference type="eggNOG" id="COG0515">
    <property type="taxonomic scope" value="Bacteria"/>
</dbReference>
<feature type="domain" description="Protein kinase" evidence="8">
    <location>
        <begin position="11"/>
        <end position="227"/>
    </location>
</feature>
<protein>
    <recommendedName>
        <fullName evidence="1">non-specific serine/threonine protein kinase</fullName>
        <ecNumber evidence="1">2.7.11.1</ecNumber>
    </recommendedName>
</protein>
<dbReference type="GO" id="GO:0005524">
    <property type="term" value="F:ATP binding"/>
    <property type="evidence" value="ECO:0007669"/>
    <property type="project" value="UniProtKB-KW"/>
</dbReference>
<keyword evidence="5 9" id="KW-0418">Kinase</keyword>
<evidence type="ECO:0000256" key="3">
    <source>
        <dbReference type="ARBA" id="ARBA00022679"/>
    </source>
</evidence>
<dbReference type="PROSITE" id="PS50011">
    <property type="entry name" value="PROTEIN_KINASE_DOM"/>
    <property type="match status" value="1"/>
</dbReference>
<evidence type="ECO:0000256" key="7">
    <source>
        <dbReference type="SAM" id="MobiDB-lite"/>
    </source>
</evidence>
<dbReference type="HOGENOM" id="CLU_000288_63_44_11"/>
<gene>
    <name evidence="9" type="ordered locus">Tcur_0284</name>
</gene>
<dbReference type="STRING" id="471852.Tcur_0284"/>
<evidence type="ECO:0000256" key="5">
    <source>
        <dbReference type="ARBA" id="ARBA00022777"/>
    </source>
</evidence>
<name>D1A1G6_THECD</name>
<dbReference type="InterPro" id="IPR000719">
    <property type="entry name" value="Prot_kinase_dom"/>
</dbReference>
<dbReference type="EMBL" id="CP001738">
    <property type="protein sequence ID" value="ACY95888.1"/>
    <property type="molecule type" value="Genomic_DNA"/>
</dbReference>